<keyword evidence="3" id="KW-1185">Reference proteome</keyword>
<dbReference type="AlphaFoldDB" id="A0A1H3V4F1"/>
<dbReference type="Proteomes" id="UP000198935">
    <property type="component" value="Unassembled WGS sequence"/>
</dbReference>
<feature type="transmembrane region" description="Helical" evidence="1">
    <location>
        <begin position="380"/>
        <end position="402"/>
    </location>
</feature>
<evidence type="ECO:0000313" key="2">
    <source>
        <dbReference type="EMBL" id="SDZ68939.1"/>
    </source>
</evidence>
<name>A0A1H3V4F1_9BACI</name>
<feature type="transmembrane region" description="Helical" evidence="1">
    <location>
        <begin position="155"/>
        <end position="178"/>
    </location>
</feature>
<feature type="transmembrane region" description="Helical" evidence="1">
    <location>
        <begin position="230"/>
        <end position="250"/>
    </location>
</feature>
<dbReference type="STRING" id="1503961.SAMN05421736_1431"/>
<protein>
    <submittedName>
        <fullName evidence="2">ABC-2 type transport system permease protein</fullName>
    </submittedName>
</protein>
<feature type="transmembrane region" description="Helical" evidence="1">
    <location>
        <begin position="185"/>
        <end position="203"/>
    </location>
</feature>
<gene>
    <name evidence="2" type="ORF">SAMN05421736_1431</name>
</gene>
<feature type="transmembrane region" description="Helical" evidence="1">
    <location>
        <begin position="422"/>
        <end position="446"/>
    </location>
</feature>
<accession>A0A1H3V4F1</accession>
<keyword evidence="1" id="KW-0472">Membrane</keyword>
<dbReference type="OrthoDB" id="2014935at2"/>
<keyword evidence="1" id="KW-1133">Transmembrane helix</keyword>
<feature type="transmembrane region" description="Helical" evidence="1">
    <location>
        <begin position="121"/>
        <end position="143"/>
    </location>
</feature>
<feature type="transmembrane region" description="Helical" evidence="1">
    <location>
        <begin position="289"/>
        <end position="307"/>
    </location>
</feature>
<feature type="transmembrane region" description="Helical" evidence="1">
    <location>
        <begin position="12"/>
        <end position="32"/>
    </location>
</feature>
<keyword evidence="1" id="KW-0812">Transmembrane</keyword>
<proteinExistence type="predicted"/>
<reference evidence="3" key="1">
    <citation type="submission" date="2016-10" db="EMBL/GenBank/DDBJ databases">
        <authorList>
            <person name="Varghese N."/>
            <person name="Submissions S."/>
        </authorList>
    </citation>
    <scope>NUCLEOTIDE SEQUENCE [LARGE SCALE GENOMIC DNA]</scope>
    <source>
        <strain evidence="3">SP</strain>
    </source>
</reference>
<dbReference type="EMBL" id="FNPI01000043">
    <property type="protein sequence ID" value="SDZ68939.1"/>
    <property type="molecule type" value="Genomic_DNA"/>
</dbReference>
<feature type="transmembrane region" description="Helical" evidence="1">
    <location>
        <begin position="337"/>
        <end position="360"/>
    </location>
</feature>
<organism evidence="2 3">
    <name type="scientific">Evansella caseinilytica</name>
    <dbReference type="NCBI Taxonomy" id="1503961"/>
    <lineage>
        <taxon>Bacteria</taxon>
        <taxon>Bacillati</taxon>
        <taxon>Bacillota</taxon>
        <taxon>Bacilli</taxon>
        <taxon>Bacillales</taxon>
        <taxon>Bacillaceae</taxon>
        <taxon>Evansella</taxon>
    </lineage>
</organism>
<feature type="transmembrane region" description="Helical" evidence="1">
    <location>
        <begin position="494"/>
        <end position="517"/>
    </location>
</feature>
<evidence type="ECO:0000256" key="1">
    <source>
        <dbReference type="SAM" id="Phobius"/>
    </source>
</evidence>
<feature type="transmembrane region" description="Helical" evidence="1">
    <location>
        <begin position="453"/>
        <end position="474"/>
    </location>
</feature>
<feature type="transmembrane region" description="Helical" evidence="1">
    <location>
        <begin position="76"/>
        <end position="93"/>
    </location>
</feature>
<sequence length="524" mass="56138">MFRFMLRRDRVQLPVWITGIVITVVGTLSAYANLYDTEAFRQESAQMLGSPAAIAMTGPEFYLDNYTLGAMMGHQMIGYTAIVVALMSVLLIVRHTRKEEETGRTELVRASVTGRHASSTAALMLAVGTNIVLALVIALGLASSGADSITWEGSILFGAALASVGIVFSGLTLFIVQLMEHARGAIGISAGLIAVAYTLRALGDMGAETLSWLSPIGWAQQTSVYVDHNWLPILLSLAFTVIMVAAAYPLSTKRDVGAGMLPPRRGKASASTLLTKPIGLAYRLQRTNIIVWSLGILLLGMAYGSFIGEAETWVENMGDVAENMLPGMDAGDFANSFAAMFMSVTVVIATIPALQSILRIRGEEKDGRLEGMLAGALSRYRLLGSYVVTALVNAGILAFLAGLGMGLAGSQSMNDSSLIGDLVAAGLLYTPAIWLTIGVAVALIGFIPRAASYSWAVLVFAILAIYLGGALQLPEWVMNLSPFQHIARYPAEDFQWTSLFWLTGISAVLIATGMYSYRRRDLKQ</sequence>
<evidence type="ECO:0000313" key="3">
    <source>
        <dbReference type="Proteomes" id="UP000198935"/>
    </source>
</evidence>